<protein>
    <submittedName>
        <fullName evidence="1">Jg7873 protein</fullName>
    </submittedName>
</protein>
<dbReference type="AlphaFoldDB" id="A0A8S4SJK5"/>
<organism evidence="1 2">
    <name type="scientific">Pararge aegeria aegeria</name>
    <dbReference type="NCBI Taxonomy" id="348720"/>
    <lineage>
        <taxon>Eukaryota</taxon>
        <taxon>Metazoa</taxon>
        <taxon>Ecdysozoa</taxon>
        <taxon>Arthropoda</taxon>
        <taxon>Hexapoda</taxon>
        <taxon>Insecta</taxon>
        <taxon>Pterygota</taxon>
        <taxon>Neoptera</taxon>
        <taxon>Endopterygota</taxon>
        <taxon>Lepidoptera</taxon>
        <taxon>Glossata</taxon>
        <taxon>Ditrysia</taxon>
        <taxon>Papilionoidea</taxon>
        <taxon>Nymphalidae</taxon>
        <taxon>Satyrinae</taxon>
        <taxon>Satyrini</taxon>
        <taxon>Parargina</taxon>
        <taxon>Pararge</taxon>
    </lineage>
</organism>
<sequence>MSLAMGLIRRLRGDQIRNVEIRKRTIVTDIAQRVAKRKWQCAGNIVQRKDGRCGPKGLEWQIRTGKRSVGRPPTRWKDDIKRVAGSRWMQAAHNRGIWNSLQKSYAQQWTCIG</sequence>
<dbReference type="EMBL" id="CAKXAJ010026189">
    <property type="protein sequence ID" value="CAH2261343.1"/>
    <property type="molecule type" value="Genomic_DNA"/>
</dbReference>
<accession>A0A8S4SJK5</accession>
<comment type="caution">
    <text evidence="1">The sequence shown here is derived from an EMBL/GenBank/DDBJ whole genome shotgun (WGS) entry which is preliminary data.</text>
</comment>
<dbReference type="OrthoDB" id="407509at2759"/>
<dbReference type="Proteomes" id="UP000838756">
    <property type="component" value="Unassembled WGS sequence"/>
</dbReference>
<reference evidence="1" key="1">
    <citation type="submission" date="2022-03" db="EMBL/GenBank/DDBJ databases">
        <authorList>
            <person name="Lindestad O."/>
        </authorList>
    </citation>
    <scope>NUCLEOTIDE SEQUENCE</scope>
</reference>
<evidence type="ECO:0000313" key="1">
    <source>
        <dbReference type="EMBL" id="CAH2261343.1"/>
    </source>
</evidence>
<name>A0A8S4SJK5_9NEOP</name>
<gene>
    <name evidence="1" type="primary">jg7873</name>
    <name evidence="1" type="ORF">PAEG_LOCUS23903</name>
</gene>
<keyword evidence="2" id="KW-1185">Reference proteome</keyword>
<proteinExistence type="predicted"/>
<evidence type="ECO:0000313" key="2">
    <source>
        <dbReference type="Proteomes" id="UP000838756"/>
    </source>
</evidence>